<evidence type="ECO:0000256" key="5">
    <source>
        <dbReference type="PROSITE-ProRule" id="PRU00284"/>
    </source>
</evidence>
<dbReference type="PROSITE" id="PS50111">
    <property type="entry name" value="CHEMOTAXIS_TRANSDUC_2"/>
    <property type="match status" value="1"/>
</dbReference>
<feature type="transmembrane region" description="Helical" evidence="8">
    <location>
        <begin position="67"/>
        <end position="84"/>
    </location>
</feature>
<protein>
    <submittedName>
        <fullName evidence="11">Putative methyl-accepting chemotaxis protein</fullName>
    </submittedName>
</protein>
<sequence length="485" mass="51489">MTNTARLRQNALKLFVPFLWAHVPFIALLGAVNGTPFIASAAAAAALAGATTFLWRTQPDSTVTRQTAAVSFMAMISLCVYQLMGHPYQLDMHLYFMAGLAILVPLVDWRAILAAAATVAVHHLMLNLFLPAALWPGDAAYVRLVIHAGVVVLESAALIYYCHQLVAAFEEADGALAKAHDALEETEKMAKERAEADERASRARHDERSSLAEMFEKKVGGVVSLVAEHAQKMRGAGERMSARTAEARSQVETVTGNAAEASHNVEVIAASAEEMSSSIREISQRVAETASIASAAAKEVDDTDGRVQALANTANKIGEIIGLINDIAEQTNLLALNATIEAARAGEAGKGFAVVAAEVKDLATQTAKATEEITGQIKSIQSATDETVQSISTIRERISVMNEVSSSVSAAVEQQAHATQEITRSTQSASQSTQAVSQTMADVRRSAEETGAAAQEVGASVNDLHNQIEVLESEVQSFVAQIRAG</sequence>
<dbReference type="PROSITE" id="PS50192">
    <property type="entry name" value="T_SNARE"/>
    <property type="match status" value="1"/>
</dbReference>
<dbReference type="EMBL" id="BBIO01000016">
    <property type="protein sequence ID" value="GAK46207.1"/>
    <property type="molecule type" value="Genomic_DNA"/>
</dbReference>
<feature type="domain" description="Methyl-accepting transducer" evidence="9">
    <location>
        <begin position="222"/>
        <end position="465"/>
    </location>
</feature>
<keyword evidence="2" id="KW-1003">Cell membrane</keyword>
<keyword evidence="12" id="KW-1185">Reference proteome</keyword>
<dbReference type="Proteomes" id="UP000028702">
    <property type="component" value="Unassembled WGS sequence"/>
</dbReference>
<evidence type="ECO:0000259" key="10">
    <source>
        <dbReference type="PROSITE" id="PS50192"/>
    </source>
</evidence>
<dbReference type="STRING" id="1333998.M2A_2706"/>
<keyword evidence="3 5" id="KW-0807">Transducer</keyword>
<evidence type="ECO:0000256" key="1">
    <source>
        <dbReference type="ARBA" id="ARBA00004429"/>
    </source>
</evidence>
<evidence type="ECO:0000313" key="11">
    <source>
        <dbReference type="EMBL" id="GAK46207.1"/>
    </source>
</evidence>
<evidence type="ECO:0000256" key="6">
    <source>
        <dbReference type="SAM" id="Coils"/>
    </source>
</evidence>
<dbReference type="InterPro" id="IPR000727">
    <property type="entry name" value="T_SNARE_dom"/>
</dbReference>
<feature type="coiled-coil region" evidence="6">
    <location>
        <begin position="454"/>
        <end position="481"/>
    </location>
</feature>
<feature type="region of interest" description="Disordered" evidence="7">
    <location>
        <begin position="419"/>
        <end position="454"/>
    </location>
</feature>
<evidence type="ECO:0000256" key="8">
    <source>
        <dbReference type="SAM" id="Phobius"/>
    </source>
</evidence>
<dbReference type="RefSeq" id="WP_045448551.1">
    <property type="nucleotide sequence ID" value="NZ_BBIO01000016.1"/>
</dbReference>
<feature type="transmembrane region" description="Helical" evidence="8">
    <location>
        <begin position="140"/>
        <end position="161"/>
    </location>
</feature>
<dbReference type="PANTHER" id="PTHR32089:SF112">
    <property type="entry name" value="LYSOZYME-LIKE PROTEIN-RELATED"/>
    <property type="match status" value="1"/>
</dbReference>
<comment type="caution">
    <text evidence="11">The sequence shown here is derived from an EMBL/GenBank/DDBJ whole genome shotgun (WGS) entry which is preliminary data.</text>
</comment>
<dbReference type="GO" id="GO:0007165">
    <property type="term" value="P:signal transduction"/>
    <property type="evidence" value="ECO:0007669"/>
    <property type="project" value="UniProtKB-KW"/>
</dbReference>
<reference evidence="11 12" key="1">
    <citation type="submission" date="2014-07" db="EMBL/GenBank/DDBJ databases">
        <title>Tepidicaulis marinum gen. nov., sp. nov., a novel marine bacterium denitrifying nitrate to nitrous oxide strictly under microaerobic conditions.</title>
        <authorList>
            <person name="Takeuchi M."/>
            <person name="Yamagishi T."/>
            <person name="Kamagata Y."/>
            <person name="Oshima K."/>
            <person name="Hattori M."/>
            <person name="Katayama T."/>
            <person name="Hanada S."/>
            <person name="Tamaki H."/>
            <person name="Marumo K."/>
            <person name="Maeda H."/>
            <person name="Nedachi M."/>
            <person name="Iwasaki W."/>
            <person name="Suwa Y."/>
            <person name="Sakata S."/>
        </authorList>
    </citation>
    <scope>NUCLEOTIDE SEQUENCE [LARGE SCALE GENOMIC DNA]</scope>
    <source>
        <strain evidence="11 12">MA2</strain>
    </source>
</reference>
<keyword evidence="8" id="KW-0472">Membrane</keyword>
<evidence type="ECO:0000256" key="7">
    <source>
        <dbReference type="SAM" id="MobiDB-lite"/>
    </source>
</evidence>
<dbReference type="SUPFAM" id="SSF58104">
    <property type="entry name" value="Methyl-accepting chemotaxis protein (MCP) signaling domain"/>
    <property type="match status" value="1"/>
</dbReference>
<dbReference type="eggNOG" id="COG0840">
    <property type="taxonomic scope" value="Bacteria"/>
</dbReference>
<evidence type="ECO:0000256" key="2">
    <source>
        <dbReference type="ARBA" id="ARBA00022519"/>
    </source>
</evidence>
<dbReference type="Gene3D" id="1.10.287.950">
    <property type="entry name" value="Methyl-accepting chemotaxis protein"/>
    <property type="match status" value="1"/>
</dbReference>
<dbReference type="PANTHER" id="PTHR32089">
    <property type="entry name" value="METHYL-ACCEPTING CHEMOTAXIS PROTEIN MCPB"/>
    <property type="match status" value="1"/>
</dbReference>
<dbReference type="GO" id="GO:0005886">
    <property type="term" value="C:plasma membrane"/>
    <property type="evidence" value="ECO:0007669"/>
    <property type="project" value="UniProtKB-SubCell"/>
</dbReference>
<dbReference type="InterPro" id="IPR004089">
    <property type="entry name" value="MCPsignal_dom"/>
</dbReference>
<feature type="compositionally biased region" description="Low complexity" evidence="7">
    <location>
        <begin position="423"/>
        <end position="439"/>
    </location>
</feature>
<dbReference type="GO" id="GO:0006935">
    <property type="term" value="P:chemotaxis"/>
    <property type="evidence" value="ECO:0007669"/>
    <property type="project" value="InterPro"/>
</dbReference>
<evidence type="ECO:0000256" key="3">
    <source>
        <dbReference type="ARBA" id="ARBA00023224"/>
    </source>
</evidence>
<keyword evidence="6" id="KW-0175">Coiled coil</keyword>
<accession>A0A081BDT9</accession>
<feature type="transmembrane region" description="Helical" evidence="8">
    <location>
        <begin position="37"/>
        <end position="55"/>
    </location>
</feature>
<comment type="subcellular location">
    <subcellularLocation>
        <location evidence="1">Cell inner membrane</location>
        <topology evidence="1">Multi-pass membrane protein</topology>
    </subcellularLocation>
</comment>
<dbReference type="AlphaFoldDB" id="A0A081BDT9"/>
<keyword evidence="8" id="KW-1133">Transmembrane helix</keyword>
<evidence type="ECO:0000313" key="12">
    <source>
        <dbReference type="Proteomes" id="UP000028702"/>
    </source>
</evidence>
<evidence type="ECO:0000259" key="9">
    <source>
        <dbReference type="PROSITE" id="PS50111"/>
    </source>
</evidence>
<dbReference type="SMART" id="SM00283">
    <property type="entry name" value="MA"/>
    <property type="match status" value="1"/>
</dbReference>
<keyword evidence="2" id="KW-0997">Cell inner membrane</keyword>
<dbReference type="InterPro" id="IPR004090">
    <property type="entry name" value="Chemotax_Me-accpt_rcpt"/>
</dbReference>
<dbReference type="PRINTS" id="PR00260">
    <property type="entry name" value="CHEMTRNSDUCR"/>
</dbReference>
<feature type="transmembrane region" description="Helical" evidence="8">
    <location>
        <begin position="12"/>
        <end position="31"/>
    </location>
</feature>
<feature type="domain" description="T-SNARE coiled-coil homology" evidence="10">
    <location>
        <begin position="381"/>
        <end position="443"/>
    </location>
</feature>
<keyword evidence="8" id="KW-0812">Transmembrane</keyword>
<feature type="region of interest" description="Disordered" evidence="7">
    <location>
        <begin position="188"/>
        <end position="208"/>
    </location>
</feature>
<dbReference type="GO" id="GO:0004888">
    <property type="term" value="F:transmembrane signaling receptor activity"/>
    <property type="evidence" value="ECO:0007669"/>
    <property type="project" value="InterPro"/>
</dbReference>
<proteinExistence type="inferred from homology"/>
<feature type="transmembrane region" description="Helical" evidence="8">
    <location>
        <begin position="112"/>
        <end position="134"/>
    </location>
</feature>
<organism evidence="11 12">
    <name type="scientific">Tepidicaulis marinus</name>
    <dbReference type="NCBI Taxonomy" id="1333998"/>
    <lineage>
        <taxon>Bacteria</taxon>
        <taxon>Pseudomonadati</taxon>
        <taxon>Pseudomonadota</taxon>
        <taxon>Alphaproteobacteria</taxon>
        <taxon>Hyphomicrobiales</taxon>
        <taxon>Parvibaculaceae</taxon>
        <taxon>Tepidicaulis</taxon>
    </lineage>
</organism>
<dbReference type="Pfam" id="PF00015">
    <property type="entry name" value="MCPsignal"/>
    <property type="match status" value="1"/>
</dbReference>
<name>A0A081BDT9_9HYPH</name>
<gene>
    <name evidence="11" type="ORF">M2A_2706</name>
</gene>
<comment type="similarity">
    <text evidence="4">Belongs to the methyl-accepting chemotaxis (MCP) protein family.</text>
</comment>
<evidence type="ECO:0000256" key="4">
    <source>
        <dbReference type="ARBA" id="ARBA00029447"/>
    </source>
</evidence>